<accession>A0A6D2KSA0</accession>
<feature type="compositionally biased region" description="Basic and acidic residues" evidence="1">
    <location>
        <begin position="7"/>
        <end position="19"/>
    </location>
</feature>
<protein>
    <submittedName>
        <fullName evidence="2">Uncharacterized protein</fullName>
    </submittedName>
</protein>
<dbReference type="Proteomes" id="UP000467841">
    <property type="component" value="Unassembled WGS sequence"/>
</dbReference>
<dbReference type="EMBL" id="CACVBM020001621">
    <property type="protein sequence ID" value="CAA7056060.1"/>
    <property type="molecule type" value="Genomic_DNA"/>
</dbReference>
<dbReference type="AlphaFoldDB" id="A0A6D2KSA0"/>
<name>A0A6D2KSA0_9BRAS</name>
<organism evidence="2 3">
    <name type="scientific">Microthlaspi erraticum</name>
    <dbReference type="NCBI Taxonomy" id="1685480"/>
    <lineage>
        <taxon>Eukaryota</taxon>
        <taxon>Viridiplantae</taxon>
        <taxon>Streptophyta</taxon>
        <taxon>Embryophyta</taxon>
        <taxon>Tracheophyta</taxon>
        <taxon>Spermatophyta</taxon>
        <taxon>Magnoliopsida</taxon>
        <taxon>eudicotyledons</taxon>
        <taxon>Gunneridae</taxon>
        <taxon>Pentapetalae</taxon>
        <taxon>rosids</taxon>
        <taxon>malvids</taxon>
        <taxon>Brassicales</taxon>
        <taxon>Brassicaceae</taxon>
        <taxon>Coluteocarpeae</taxon>
        <taxon>Microthlaspi</taxon>
    </lineage>
</organism>
<sequence length="180" mass="20224">MDQIWEPEEKRSYNQKSEDCPDGLSRIAPTAHPAERNYVRARPEHPYSIRPSHGRAHVPTRETLSRGRAKLATISRARPRRANREQPRGRATHVRGRSPVRPGERPTSGREPSAKPSAADPTADRRILGHDPDRSDADHDPIVRPIVPTDRPNAAVDPKPVLKPKLCFQARLNPKPPLKT</sequence>
<comment type="caution">
    <text evidence="2">The sequence shown here is derived from an EMBL/GenBank/DDBJ whole genome shotgun (WGS) entry which is preliminary data.</text>
</comment>
<evidence type="ECO:0000313" key="3">
    <source>
        <dbReference type="Proteomes" id="UP000467841"/>
    </source>
</evidence>
<feature type="compositionally biased region" description="Basic and acidic residues" evidence="1">
    <location>
        <begin position="122"/>
        <end position="142"/>
    </location>
</feature>
<gene>
    <name evidence="2" type="ORF">MERR_LOCUS43296</name>
</gene>
<evidence type="ECO:0000256" key="1">
    <source>
        <dbReference type="SAM" id="MobiDB-lite"/>
    </source>
</evidence>
<feature type="region of interest" description="Disordered" evidence="1">
    <location>
        <begin position="1"/>
        <end position="160"/>
    </location>
</feature>
<reference evidence="2" key="1">
    <citation type="submission" date="2020-01" db="EMBL/GenBank/DDBJ databases">
        <authorList>
            <person name="Mishra B."/>
        </authorList>
    </citation>
    <scope>NUCLEOTIDE SEQUENCE [LARGE SCALE GENOMIC DNA]</scope>
</reference>
<proteinExistence type="predicted"/>
<evidence type="ECO:0000313" key="2">
    <source>
        <dbReference type="EMBL" id="CAA7056060.1"/>
    </source>
</evidence>
<feature type="compositionally biased region" description="Basic and acidic residues" evidence="1">
    <location>
        <begin position="33"/>
        <end position="47"/>
    </location>
</feature>
<keyword evidence="3" id="KW-1185">Reference proteome</keyword>